<keyword evidence="1" id="KW-0732">Signal</keyword>
<dbReference type="STRING" id="659014.SAMN04487996_13344"/>
<proteinExistence type="predicted"/>
<keyword evidence="3" id="KW-1185">Reference proteome</keyword>
<organism evidence="2 3">
    <name type="scientific">Dyadobacter soli</name>
    <dbReference type="NCBI Taxonomy" id="659014"/>
    <lineage>
        <taxon>Bacteria</taxon>
        <taxon>Pseudomonadati</taxon>
        <taxon>Bacteroidota</taxon>
        <taxon>Cytophagia</taxon>
        <taxon>Cytophagales</taxon>
        <taxon>Spirosomataceae</taxon>
        <taxon>Dyadobacter</taxon>
    </lineage>
</organism>
<dbReference type="Proteomes" id="UP000198748">
    <property type="component" value="Unassembled WGS sequence"/>
</dbReference>
<evidence type="ECO:0000313" key="3">
    <source>
        <dbReference type="Proteomes" id="UP000198748"/>
    </source>
</evidence>
<evidence type="ECO:0000313" key="2">
    <source>
        <dbReference type="EMBL" id="SDH33008.1"/>
    </source>
</evidence>
<feature type="chain" id="PRO_5011455429" evidence="1">
    <location>
        <begin position="36"/>
        <end position="430"/>
    </location>
</feature>
<gene>
    <name evidence="2" type="ORF">SAMN04487996_13344</name>
</gene>
<accession>A0A1G8BIK3</accession>
<evidence type="ECO:0000256" key="1">
    <source>
        <dbReference type="SAM" id="SignalP"/>
    </source>
</evidence>
<name>A0A1G8BIK3_9BACT</name>
<protein>
    <submittedName>
        <fullName evidence="2">Uncharacterized protein</fullName>
    </submittedName>
</protein>
<sequence length="430" mass="49095">MKKCLFKRWPNSISFCMKYLLLLFCISLNALTVAAQDTIRVTYSEEPDTLIVRQKFIDRYDNVFMTRVPTQNLVKAGYNSSDVRGIGIALGYEYKILPQLSIEASFFMKTNNTGDVIYSNTFAKEWTQNWWVGMKARWYYNMGKRIEKGLNANNFSGAYVAASVDRRVGNVDFFSPINSNRHTIGIATGFQSRVFNRGHVDFSLGAYYLDQSPKSYIPHYYQSSRDPRNKNFILSTQMTVGIAFGDWAQKVPTEACEVLLCDEEIQNQWKLRFPEASLGLGQRSLRLGIAREAKFGKSPFSIDISSNAEFYDTELARIKGFSIKTALQGRYYLLQPIQIRRGKSGNNLSGFYTALEIANYMAKRNTSASYPLFNARYWGASFSAGFQQRLFRNIFIDSAISVNEFSSAVPYDYGVNYRRVTARLALGFTF</sequence>
<feature type="signal peptide" evidence="1">
    <location>
        <begin position="1"/>
        <end position="35"/>
    </location>
</feature>
<reference evidence="3" key="1">
    <citation type="submission" date="2016-10" db="EMBL/GenBank/DDBJ databases">
        <authorList>
            <person name="Varghese N."/>
            <person name="Submissions S."/>
        </authorList>
    </citation>
    <scope>NUCLEOTIDE SEQUENCE [LARGE SCALE GENOMIC DNA]</scope>
    <source>
        <strain evidence="3">DSM 25329</strain>
    </source>
</reference>
<dbReference type="EMBL" id="FNAN01000033">
    <property type="protein sequence ID" value="SDH33008.1"/>
    <property type="molecule type" value="Genomic_DNA"/>
</dbReference>
<dbReference type="AlphaFoldDB" id="A0A1G8BIK3"/>